<evidence type="ECO:0000256" key="1">
    <source>
        <dbReference type="ARBA" id="ARBA00006484"/>
    </source>
</evidence>
<dbReference type="AlphaFoldDB" id="A0A2S8B5S5"/>
<dbReference type="EMBL" id="PHFW01000002">
    <property type="protein sequence ID" value="PQM27735.1"/>
    <property type="molecule type" value="Genomic_DNA"/>
</dbReference>
<name>A0A2S8B5S5_9SPHN</name>
<dbReference type="GO" id="GO:0016491">
    <property type="term" value="F:oxidoreductase activity"/>
    <property type="evidence" value="ECO:0007669"/>
    <property type="project" value="UniProtKB-KW"/>
</dbReference>
<evidence type="ECO:0000256" key="3">
    <source>
        <dbReference type="ARBA" id="ARBA00023027"/>
    </source>
</evidence>
<evidence type="ECO:0000313" key="5">
    <source>
        <dbReference type="EMBL" id="PQM27735.1"/>
    </source>
</evidence>
<organism evidence="5 6">
    <name type="scientific">Sphingopyxis lindanitolerans</name>
    <dbReference type="NCBI Taxonomy" id="2054227"/>
    <lineage>
        <taxon>Bacteria</taxon>
        <taxon>Pseudomonadati</taxon>
        <taxon>Pseudomonadota</taxon>
        <taxon>Alphaproteobacteria</taxon>
        <taxon>Sphingomonadales</taxon>
        <taxon>Sphingomonadaceae</taxon>
        <taxon>Sphingopyxis</taxon>
    </lineage>
</organism>
<dbReference type="PROSITE" id="PS00061">
    <property type="entry name" value="ADH_SHORT"/>
    <property type="match status" value="1"/>
</dbReference>
<dbReference type="PANTHER" id="PTHR24321:SF8">
    <property type="entry name" value="ESTRADIOL 17-BETA-DEHYDROGENASE 8-RELATED"/>
    <property type="match status" value="1"/>
</dbReference>
<keyword evidence="2" id="KW-0560">Oxidoreductase</keyword>
<evidence type="ECO:0000256" key="2">
    <source>
        <dbReference type="ARBA" id="ARBA00023002"/>
    </source>
</evidence>
<dbReference type="PANTHER" id="PTHR24321">
    <property type="entry name" value="DEHYDROGENASES, SHORT CHAIN"/>
    <property type="match status" value="1"/>
</dbReference>
<dbReference type="SMART" id="SM00822">
    <property type="entry name" value="PKS_KR"/>
    <property type="match status" value="1"/>
</dbReference>
<proteinExistence type="inferred from homology"/>
<dbReference type="FunFam" id="3.40.50.720:FF:000084">
    <property type="entry name" value="Short-chain dehydrogenase reductase"/>
    <property type="match status" value="1"/>
</dbReference>
<evidence type="ECO:0000313" key="6">
    <source>
        <dbReference type="Proteomes" id="UP000238954"/>
    </source>
</evidence>
<accession>A0A2S8B5S5</accession>
<dbReference type="InterPro" id="IPR002347">
    <property type="entry name" value="SDR_fam"/>
</dbReference>
<reference evidence="6" key="1">
    <citation type="submission" date="2017-11" db="EMBL/GenBank/DDBJ databases">
        <title>The complete genome sequence of Sphingopyxis pomeranensis sp. nov. strain WS5A3p.</title>
        <authorList>
            <person name="Kaminski M.A."/>
        </authorList>
    </citation>
    <scope>NUCLEOTIDE SEQUENCE [LARGE SCALE GENOMIC DNA]</scope>
    <source>
        <strain evidence="6">WS5A3p</strain>
    </source>
</reference>
<dbReference type="InterPro" id="IPR020904">
    <property type="entry name" value="Sc_DH/Rdtase_CS"/>
</dbReference>
<dbReference type="OrthoDB" id="9792355at2"/>
<keyword evidence="6" id="KW-1185">Reference proteome</keyword>
<dbReference type="Gene3D" id="3.40.50.720">
    <property type="entry name" value="NAD(P)-binding Rossmann-like Domain"/>
    <property type="match status" value="1"/>
</dbReference>
<dbReference type="Proteomes" id="UP000238954">
    <property type="component" value="Chromosome"/>
</dbReference>
<dbReference type="RefSeq" id="WP_105997997.1">
    <property type="nucleotide sequence ID" value="NZ_CM009578.1"/>
</dbReference>
<dbReference type="NCBIfam" id="NF005559">
    <property type="entry name" value="PRK07231.1"/>
    <property type="match status" value="1"/>
</dbReference>
<dbReference type="InterPro" id="IPR036291">
    <property type="entry name" value="NAD(P)-bd_dom_sf"/>
</dbReference>
<protein>
    <submittedName>
        <fullName evidence="5">Glucose dehydrogenase</fullName>
    </submittedName>
</protein>
<dbReference type="CDD" id="cd05233">
    <property type="entry name" value="SDR_c"/>
    <property type="match status" value="1"/>
</dbReference>
<comment type="similarity">
    <text evidence="1">Belongs to the short-chain dehydrogenases/reductases (SDR) family.</text>
</comment>
<dbReference type="InterPro" id="IPR057326">
    <property type="entry name" value="KR_dom"/>
</dbReference>
<dbReference type="SUPFAM" id="SSF51735">
    <property type="entry name" value="NAD(P)-binding Rossmann-fold domains"/>
    <property type="match status" value="1"/>
</dbReference>
<dbReference type="Pfam" id="PF13561">
    <property type="entry name" value="adh_short_C2"/>
    <property type="match status" value="1"/>
</dbReference>
<feature type="domain" description="Ketoreductase" evidence="4">
    <location>
        <begin position="9"/>
        <end position="190"/>
    </location>
</feature>
<dbReference type="PRINTS" id="PR00081">
    <property type="entry name" value="GDHRDH"/>
</dbReference>
<keyword evidence="3" id="KW-0520">NAD</keyword>
<gene>
    <name evidence="5" type="ORF">CVO77_03985</name>
</gene>
<comment type="caution">
    <text evidence="5">The sequence shown here is derived from an EMBL/GenBank/DDBJ whole genome shotgun (WGS) entry which is preliminary data.</text>
</comment>
<sequence length="256" mass="26533">MTQSEFSGRVALVTGAAKGIGAATAAQFAQQGASVVLADIDAAAGEATAARIRMEGGRAIFVPVDVRDEGAVAALVARAVDDFGTLDFAVNNAAIRPDQAPLDQMDLADFDALMAINLRSVAACLKHELRQMLRQDSRGAIVNVSSICGLRPQAASPGYVASKSAVIGLTRSASLDYAPQGIRVNCIAPGLVDTPMVDAALPASDTVRQQVAGQLSLFRRFGRAEEVAEACVWLCSDRASLLTGAILPVDGGYTAM</sequence>
<dbReference type="PRINTS" id="PR00080">
    <property type="entry name" value="SDRFAMILY"/>
</dbReference>
<evidence type="ECO:0000259" key="4">
    <source>
        <dbReference type="SMART" id="SM00822"/>
    </source>
</evidence>